<reference evidence="1 2" key="1">
    <citation type="journal article" date="2021" name="Elife">
        <title>Chloroplast acquisition without the gene transfer in kleptoplastic sea slugs, Plakobranchus ocellatus.</title>
        <authorList>
            <person name="Maeda T."/>
            <person name="Takahashi S."/>
            <person name="Yoshida T."/>
            <person name="Shimamura S."/>
            <person name="Takaki Y."/>
            <person name="Nagai Y."/>
            <person name="Toyoda A."/>
            <person name="Suzuki Y."/>
            <person name="Arimoto A."/>
            <person name="Ishii H."/>
            <person name="Satoh N."/>
            <person name="Nishiyama T."/>
            <person name="Hasebe M."/>
            <person name="Maruyama T."/>
            <person name="Minagawa J."/>
            <person name="Obokata J."/>
            <person name="Shigenobu S."/>
        </authorList>
    </citation>
    <scope>NUCLEOTIDE SEQUENCE [LARGE SCALE GENOMIC DNA]</scope>
</reference>
<dbReference type="EMBL" id="BLXT01008249">
    <property type="protein sequence ID" value="GFO47068.1"/>
    <property type="molecule type" value="Genomic_DNA"/>
</dbReference>
<dbReference type="Proteomes" id="UP000735302">
    <property type="component" value="Unassembled WGS sequence"/>
</dbReference>
<protein>
    <submittedName>
        <fullName evidence="1">Uncharacterized protein</fullName>
    </submittedName>
</protein>
<gene>
    <name evidence="1" type="ORF">PoB_007357300</name>
</gene>
<keyword evidence="2" id="KW-1185">Reference proteome</keyword>
<sequence>MIHHSFPLCDLQGSFTLVTGLSPIRPPTPWPDEGITNLGSPLPELKPAKEINVSKNFRADCLALLQPLSPPPHPQHLLNHLVWIQDRNKSILNLLERPSRSSGLTGRQPQTKRMGGIRMIQQSRIQSSRRPLGSKPDLSLLHSILTIHRVKLSMIDSIPAWFTTNGLISC</sequence>
<dbReference type="AlphaFoldDB" id="A0AAV4DRX3"/>
<comment type="caution">
    <text evidence="1">The sequence shown here is derived from an EMBL/GenBank/DDBJ whole genome shotgun (WGS) entry which is preliminary data.</text>
</comment>
<organism evidence="1 2">
    <name type="scientific">Plakobranchus ocellatus</name>
    <dbReference type="NCBI Taxonomy" id="259542"/>
    <lineage>
        <taxon>Eukaryota</taxon>
        <taxon>Metazoa</taxon>
        <taxon>Spiralia</taxon>
        <taxon>Lophotrochozoa</taxon>
        <taxon>Mollusca</taxon>
        <taxon>Gastropoda</taxon>
        <taxon>Heterobranchia</taxon>
        <taxon>Euthyneura</taxon>
        <taxon>Panpulmonata</taxon>
        <taxon>Sacoglossa</taxon>
        <taxon>Placobranchoidea</taxon>
        <taxon>Plakobranchidae</taxon>
        <taxon>Plakobranchus</taxon>
    </lineage>
</organism>
<proteinExistence type="predicted"/>
<evidence type="ECO:0000313" key="1">
    <source>
        <dbReference type="EMBL" id="GFO47068.1"/>
    </source>
</evidence>
<evidence type="ECO:0000313" key="2">
    <source>
        <dbReference type="Proteomes" id="UP000735302"/>
    </source>
</evidence>
<name>A0AAV4DRX3_9GAST</name>
<accession>A0AAV4DRX3</accession>